<name>W7HPN6_9PEZI</name>
<protein>
    <recommendedName>
        <fullName evidence="5">Sas10 C-terminal domain-containing protein</fullName>
    </recommendedName>
</protein>
<dbReference type="OrthoDB" id="203440at2759"/>
<evidence type="ECO:0000256" key="2">
    <source>
        <dbReference type="SAM" id="SignalP"/>
    </source>
</evidence>
<feature type="chain" id="PRO_5004893095" description="Sas10 C-terminal domain-containing protein" evidence="2">
    <location>
        <begin position="27"/>
        <end position="399"/>
    </location>
</feature>
<dbReference type="GO" id="GO:0000462">
    <property type="term" value="P:maturation of SSU-rRNA from tricistronic rRNA transcript (SSU-rRNA, 5.8S rRNA, LSU-rRNA)"/>
    <property type="evidence" value="ECO:0007669"/>
    <property type="project" value="TreeGrafter"/>
</dbReference>
<dbReference type="PANTHER" id="PTHR13237:SF9">
    <property type="entry name" value="NEUROGUIDIN"/>
    <property type="match status" value="1"/>
</dbReference>
<dbReference type="Proteomes" id="UP000024837">
    <property type="component" value="Unassembled WGS sequence"/>
</dbReference>
<dbReference type="AlphaFoldDB" id="W7HPN6"/>
<evidence type="ECO:0000313" key="4">
    <source>
        <dbReference type="Proteomes" id="UP000024837"/>
    </source>
</evidence>
<feature type="compositionally biased region" description="Polar residues" evidence="1">
    <location>
        <begin position="206"/>
        <end position="216"/>
    </location>
</feature>
<organism evidence="3 4">
    <name type="scientific">Drechslerella stenobrocha 248</name>
    <dbReference type="NCBI Taxonomy" id="1043628"/>
    <lineage>
        <taxon>Eukaryota</taxon>
        <taxon>Fungi</taxon>
        <taxon>Dikarya</taxon>
        <taxon>Ascomycota</taxon>
        <taxon>Pezizomycotina</taxon>
        <taxon>Orbiliomycetes</taxon>
        <taxon>Orbiliales</taxon>
        <taxon>Orbiliaceae</taxon>
        <taxon>Drechslerella</taxon>
    </lineage>
</organism>
<feature type="compositionally biased region" description="Basic and acidic residues" evidence="1">
    <location>
        <begin position="292"/>
        <end position="306"/>
    </location>
</feature>
<feature type="compositionally biased region" description="Acidic residues" evidence="1">
    <location>
        <begin position="130"/>
        <end position="168"/>
    </location>
</feature>
<dbReference type="InterPro" id="IPR007146">
    <property type="entry name" value="Sas10/Utp3/C1D"/>
</dbReference>
<dbReference type="Pfam" id="PF04000">
    <property type="entry name" value="Sas10_Utp3"/>
    <property type="match status" value="1"/>
</dbReference>
<keyword evidence="2" id="KW-0732">Signal</keyword>
<feature type="compositionally biased region" description="Basic and acidic residues" evidence="1">
    <location>
        <begin position="344"/>
        <end position="370"/>
    </location>
</feature>
<dbReference type="HOGENOM" id="CLU_065858_0_0_1"/>
<evidence type="ECO:0008006" key="5">
    <source>
        <dbReference type="Google" id="ProtNLM"/>
    </source>
</evidence>
<dbReference type="PANTHER" id="PTHR13237">
    <property type="entry name" value="SOMETHING ABOUT SILENCING PROTEIN 10-RELATED"/>
    <property type="match status" value="1"/>
</dbReference>
<dbReference type="EMBL" id="KI966421">
    <property type="protein sequence ID" value="EWC46086.1"/>
    <property type="molecule type" value="Genomic_DNA"/>
</dbReference>
<dbReference type="GO" id="GO:0032040">
    <property type="term" value="C:small-subunit processome"/>
    <property type="evidence" value="ECO:0007669"/>
    <property type="project" value="TreeGrafter"/>
</dbReference>
<gene>
    <name evidence="3" type="ORF">DRE_04660</name>
</gene>
<evidence type="ECO:0000256" key="1">
    <source>
        <dbReference type="SAM" id="MobiDB-lite"/>
    </source>
</evidence>
<accession>W7HPN6</accession>
<feature type="compositionally biased region" description="Basic and acidic residues" evidence="1">
    <location>
        <begin position="317"/>
        <end position="333"/>
    </location>
</feature>
<feature type="compositionally biased region" description="Basic residues" evidence="1">
    <location>
        <begin position="383"/>
        <end position="399"/>
    </location>
</feature>
<sequence>MTVAAPPPALSTLLGTLTTSLTSTAASLPDTPPTSAAGISLLDLKNDVFLSYLHHLSYLLLFRVRNGQLASDAGDSISSELVKTLASLRVWLEKGVKPCENKLKYQVEKVLKAASEWEREQARKLQKADGDDDSDDQDASDGEGEEDDDSDDEDVDDSDEEITSESETEGLPTTVNYDSDDLLPNKKRAPTAPAMKNALAYRPNPSALSKPSSAPQADSAKAKDGIYRPPKLNPVSMPTAPTAQTDPDAPTRTKRREKARAIDEFLDSMPGAAPTAEPSIGSNVGHRGHTHTARERAKERERREYEETNFVRLPGLTKKERGEKKRAGGREWGGEDWSGLERGMGLDRIERLTKKRGDGGVLERSRKRGADVGGEADIGARFEKRRRTADREQRRRAKR</sequence>
<proteinExistence type="predicted"/>
<evidence type="ECO:0000313" key="3">
    <source>
        <dbReference type="EMBL" id="EWC46086.1"/>
    </source>
</evidence>
<reference evidence="3 4" key="1">
    <citation type="submission" date="2013-05" db="EMBL/GenBank/DDBJ databases">
        <title>Drechslerella stenobrocha genome reveals carnivorous origination and mechanical trapping mechanism of predatory fungi.</title>
        <authorList>
            <person name="Liu X."/>
            <person name="Zhang W."/>
            <person name="Liu K."/>
        </authorList>
    </citation>
    <scope>NUCLEOTIDE SEQUENCE [LARGE SCALE GENOMIC DNA]</scope>
    <source>
        <strain evidence="3 4">248</strain>
    </source>
</reference>
<feature type="signal peptide" evidence="2">
    <location>
        <begin position="1"/>
        <end position="26"/>
    </location>
</feature>
<feature type="region of interest" description="Disordered" evidence="1">
    <location>
        <begin position="122"/>
        <end position="399"/>
    </location>
</feature>
<keyword evidence="4" id="KW-1185">Reference proteome</keyword>